<gene>
    <name evidence="1" type="ORF">XELAEV_18038564mg</name>
</gene>
<reference evidence="2" key="1">
    <citation type="journal article" date="2016" name="Nature">
        <title>Genome evolution in the allotetraploid frog Xenopus laevis.</title>
        <authorList>
            <person name="Session A.M."/>
            <person name="Uno Y."/>
            <person name="Kwon T."/>
            <person name="Chapman J.A."/>
            <person name="Toyoda A."/>
            <person name="Takahashi S."/>
            <person name="Fukui A."/>
            <person name="Hikosaka A."/>
            <person name="Suzuki A."/>
            <person name="Kondo M."/>
            <person name="van Heeringen S.J."/>
            <person name="Quigley I."/>
            <person name="Heinz S."/>
            <person name="Ogino H."/>
            <person name="Ochi H."/>
            <person name="Hellsten U."/>
            <person name="Lyons J.B."/>
            <person name="Simakov O."/>
            <person name="Putnam N."/>
            <person name="Stites J."/>
            <person name="Kuroki Y."/>
            <person name="Tanaka T."/>
            <person name="Michiue T."/>
            <person name="Watanabe M."/>
            <person name="Bogdanovic O."/>
            <person name="Lister R."/>
            <person name="Georgiou G."/>
            <person name="Paranjpe S.S."/>
            <person name="van Kruijsbergen I."/>
            <person name="Shu S."/>
            <person name="Carlson J."/>
            <person name="Kinoshita T."/>
            <person name="Ohta Y."/>
            <person name="Mawaribuchi S."/>
            <person name="Jenkins J."/>
            <person name="Grimwood J."/>
            <person name="Schmutz J."/>
            <person name="Mitros T."/>
            <person name="Mozaffari S.V."/>
            <person name="Suzuki Y."/>
            <person name="Haramoto Y."/>
            <person name="Yamamoto T.S."/>
            <person name="Takagi C."/>
            <person name="Heald R."/>
            <person name="Miller K."/>
            <person name="Haudenschild C."/>
            <person name="Kitzman J."/>
            <person name="Nakayama T."/>
            <person name="Izutsu Y."/>
            <person name="Robert J."/>
            <person name="Fortriede J."/>
            <person name="Burns K."/>
            <person name="Lotay V."/>
            <person name="Karimi K."/>
            <person name="Yasuoka Y."/>
            <person name="Dichmann D.S."/>
            <person name="Flajnik M.F."/>
            <person name="Houston D.W."/>
            <person name="Shendure J."/>
            <person name="DuPasquier L."/>
            <person name="Vize P.D."/>
            <person name="Zorn A.M."/>
            <person name="Ito M."/>
            <person name="Marcotte E.M."/>
            <person name="Wallingford J.B."/>
            <person name="Ito Y."/>
            <person name="Asashima M."/>
            <person name="Ueno N."/>
            <person name="Matsuda Y."/>
            <person name="Veenstra G.J."/>
            <person name="Fujiyama A."/>
            <person name="Harland R.M."/>
            <person name="Taira M."/>
            <person name="Rokhsar D.S."/>
        </authorList>
    </citation>
    <scope>NUCLEOTIDE SEQUENCE [LARGE SCALE GENOMIC DNA]</scope>
    <source>
        <strain evidence="2">J</strain>
    </source>
</reference>
<proteinExistence type="predicted"/>
<dbReference type="AlphaFoldDB" id="A0A974H7F4"/>
<protein>
    <submittedName>
        <fullName evidence="1">Uncharacterized protein</fullName>
    </submittedName>
</protein>
<dbReference type="EMBL" id="CM004480">
    <property type="protein sequence ID" value="OCT67280.1"/>
    <property type="molecule type" value="Genomic_DNA"/>
</dbReference>
<sequence length="67" mass="7210">MAPSPDGPPLLTGSEGTFFACPCSFWVTMHLHRRRQVFPVLLAPNTANCNPSPGASWNSPFPGTKVI</sequence>
<organism evidence="1 2">
    <name type="scientific">Xenopus laevis</name>
    <name type="common">African clawed frog</name>
    <dbReference type="NCBI Taxonomy" id="8355"/>
    <lineage>
        <taxon>Eukaryota</taxon>
        <taxon>Metazoa</taxon>
        <taxon>Chordata</taxon>
        <taxon>Craniata</taxon>
        <taxon>Vertebrata</taxon>
        <taxon>Euteleostomi</taxon>
        <taxon>Amphibia</taxon>
        <taxon>Batrachia</taxon>
        <taxon>Anura</taxon>
        <taxon>Pipoidea</taxon>
        <taxon>Pipidae</taxon>
        <taxon>Xenopodinae</taxon>
        <taxon>Xenopus</taxon>
        <taxon>Xenopus</taxon>
    </lineage>
</organism>
<evidence type="ECO:0000313" key="1">
    <source>
        <dbReference type="EMBL" id="OCT67280.1"/>
    </source>
</evidence>
<accession>A0A974H7F4</accession>
<name>A0A974H7F4_XENLA</name>
<evidence type="ECO:0000313" key="2">
    <source>
        <dbReference type="Proteomes" id="UP000694892"/>
    </source>
</evidence>
<dbReference type="Proteomes" id="UP000694892">
    <property type="component" value="Chromosome 8L"/>
</dbReference>